<dbReference type="AlphaFoldDB" id="A0A166AS09"/>
<organism evidence="1 2">
    <name type="scientific">Athelia psychrophila</name>
    <dbReference type="NCBI Taxonomy" id="1759441"/>
    <lineage>
        <taxon>Eukaryota</taxon>
        <taxon>Fungi</taxon>
        <taxon>Dikarya</taxon>
        <taxon>Basidiomycota</taxon>
        <taxon>Agaricomycotina</taxon>
        <taxon>Agaricomycetes</taxon>
        <taxon>Agaricomycetidae</taxon>
        <taxon>Atheliales</taxon>
        <taxon>Atheliaceae</taxon>
        <taxon>Athelia</taxon>
    </lineage>
</organism>
<gene>
    <name evidence="1" type="ORF">FIBSPDRAFT_173102</name>
</gene>
<sequence length="51" mass="5513">MLMHGHQSISMGDLNVLPSIAKQMHVDVLVSAYPPGTTGVINIALYMIPFC</sequence>
<reference evidence="1 2" key="1">
    <citation type="journal article" date="2016" name="Mol. Biol. Evol.">
        <title>Comparative Genomics of Early-Diverging Mushroom-Forming Fungi Provides Insights into the Origins of Lignocellulose Decay Capabilities.</title>
        <authorList>
            <person name="Nagy L.G."/>
            <person name="Riley R."/>
            <person name="Tritt A."/>
            <person name="Adam C."/>
            <person name="Daum C."/>
            <person name="Floudas D."/>
            <person name="Sun H."/>
            <person name="Yadav J.S."/>
            <person name="Pangilinan J."/>
            <person name="Larsson K.H."/>
            <person name="Matsuura K."/>
            <person name="Barry K."/>
            <person name="Labutti K."/>
            <person name="Kuo R."/>
            <person name="Ohm R.A."/>
            <person name="Bhattacharya S.S."/>
            <person name="Shirouzu T."/>
            <person name="Yoshinaga Y."/>
            <person name="Martin F.M."/>
            <person name="Grigoriev I.V."/>
            <person name="Hibbett D.S."/>
        </authorList>
    </citation>
    <scope>NUCLEOTIDE SEQUENCE [LARGE SCALE GENOMIC DNA]</scope>
    <source>
        <strain evidence="1 2">CBS 109695</strain>
    </source>
</reference>
<proteinExistence type="predicted"/>
<evidence type="ECO:0000313" key="2">
    <source>
        <dbReference type="Proteomes" id="UP000076532"/>
    </source>
</evidence>
<dbReference type="Proteomes" id="UP000076532">
    <property type="component" value="Unassembled WGS sequence"/>
</dbReference>
<keyword evidence="2" id="KW-1185">Reference proteome</keyword>
<name>A0A166AS09_9AGAM</name>
<dbReference type="EMBL" id="KV417655">
    <property type="protein sequence ID" value="KZP11900.1"/>
    <property type="molecule type" value="Genomic_DNA"/>
</dbReference>
<accession>A0A166AS09</accession>
<evidence type="ECO:0000313" key="1">
    <source>
        <dbReference type="EMBL" id="KZP11900.1"/>
    </source>
</evidence>
<protein>
    <submittedName>
        <fullName evidence="1">Uncharacterized protein</fullName>
    </submittedName>
</protein>